<keyword evidence="1" id="KW-1133">Transmembrane helix</keyword>
<reference evidence="2 3" key="1">
    <citation type="submission" date="2016-12" db="EMBL/GenBank/DDBJ databases">
        <authorList>
            <person name="Song W.-J."/>
            <person name="Kurnit D.M."/>
        </authorList>
    </citation>
    <scope>NUCLEOTIDE SEQUENCE [LARGE SCALE GENOMIC DNA]</scope>
    <source>
        <strain evidence="2 3">STM7296</strain>
    </source>
</reference>
<organism evidence="2 3">
    <name type="scientific">Paraburkholderia ribeironis</name>
    <dbReference type="NCBI Taxonomy" id="1247936"/>
    <lineage>
        <taxon>Bacteria</taxon>
        <taxon>Pseudomonadati</taxon>
        <taxon>Pseudomonadota</taxon>
        <taxon>Betaproteobacteria</taxon>
        <taxon>Burkholderiales</taxon>
        <taxon>Burkholderiaceae</taxon>
        <taxon>Paraburkholderia</taxon>
    </lineage>
</organism>
<dbReference type="Proteomes" id="UP000187012">
    <property type="component" value="Unassembled WGS sequence"/>
</dbReference>
<keyword evidence="1" id="KW-0812">Transmembrane</keyword>
<dbReference type="EMBL" id="CYGX02000012">
    <property type="protein sequence ID" value="SIT37582.1"/>
    <property type="molecule type" value="Genomic_DNA"/>
</dbReference>
<evidence type="ECO:0000313" key="2">
    <source>
        <dbReference type="EMBL" id="SIT37582.1"/>
    </source>
</evidence>
<evidence type="ECO:0000313" key="3">
    <source>
        <dbReference type="Proteomes" id="UP000187012"/>
    </source>
</evidence>
<sequence length="203" mass="21842">MPLSRRHAQCEVRHVGGEPNARESAPHPPIIAPASCYKHPGRSGVFCFVEVDVAPGGLFWWVGAGVLIVLELISGTFYLLMVAVGFVAAALAHVAGAATDVQFAVAAVVALGAVVLLRRSRFGRRKRERASRNPDVNLDIGQTLSVPAWHERRARVNYRGAAWDVELAAGEPEDARVYEITELRGSCLVVVASRQPKSGARTA</sequence>
<protein>
    <submittedName>
        <fullName evidence="2">Uncharacterized protein</fullName>
    </submittedName>
</protein>
<dbReference type="AlphaFoldDB" id="A0A1N7RSD5"/>
<gene>
    <name evidence="2" type="ORF">BN2475_120104</name>
</gene>
<proteinExistence type="predicted"/>
<name>A0A1N7RSD5_9BURK</name>
<evidence type="ECO:0000256" key="1">
    <source>
        <dbReference type="SAM" id="Phobius"/>
    </source>
</evidence>
<keyword evidence="1" id="KW-0472">Membrane</keyword>
<feature type="transmembrane region" description="Helical" evidence="1">
    <location>
        <begin position="101"/>
        <end position="117"/>
    </location>
</feature>
<keyword evidence="3" id="KW-1185">Reference proteome</keyword>
<accession>A0A1N7RSD5</accession>
<feature type="transmembrane region" description="Helical" evidence="1">
    <location>
        <begin position="53"/>
        <end position="70"/>
    </location>
</feature>
<dbReference type="STRING" id="1247936.BN2475_120104"/>